<reference evidence="1 2" key="1">
    <citation type="submission" date="2016-10" db="EMBL/GenBank/DDBJ databases">
        <authorList>
            <person name="de Groot N.N."/>
        </authorList>
    </citation>
    <scope>NUCLEOTIDE SEQUENCE [LARGE SCALE GENOMIC DNA]</scope>
    <source>
        <strain evidence="1 2">CGMCC 1.5058</strain>
    </source>
</reference>
<dbReference type="EMBL" id="FNDZ01000001">
    <property type="protein sequence ID" value="SDI05532.1"/>
    <property type="molecule type" value="Genomic_DNA"/>
</dbReference>
<proteinExistence type="predicted"/>
<dbReference type="AlphaFoldDB" id="A0A1G8HG22"/>
<evidence type="ECO:0000313" key="2">
    <source>
        <dbReference type="Proteomes" id="UP000183255"/>
    </source>
</evidence>
<gene>
    <name evidence="1" type="ORF">SAMN05421804_101571</name>
</gene>
<protein>
    <submittedName>
        <fullName evidence="1">Uncharacterized protein</fullName>
    </submittedName>
</protein>
<organism evidence="1 2">
    <name type="scientific">Proteiniclasticum ruminis</name>
    <dbReference type="NCBI Taxonomy" id="398199"/>
    <lineage>
        <taxon>Bacteria</taxon>
        <taxon>Bacillati</taxon>
        <taxon>Bacillota</taxon>
        <taxon>Clostridia</taxon>
        <taxon>Eubacteriales</taxon>
        <taxon>Clostridiaceae</taxon>
        <taxon>Proteiniclasticum</taxon>
    </lineage>
</organism>
<dbReference type="Pfam" id="PF19524">
    <property type="entry name" value="DUF6054"/>
    <property type="match status" value="1"/>
</dbReference>
<dbReference type="InterPro" id="IPR046117">
    <property type="entry name" value="DUF6054"/>
</dbReference>
<dbReference type="RefSeq" id="WP_031573822.1">
    <property type="nucleotide sequence ID" value="NZ_FNDZ01000001.1"/>
</dbReference>
<evidence type="ECO:0000313" key="1">
    <source>
        <dbReference type="EMBL" id="SDI05532.1"/>
    </source>
</evidence>
<dbReference type="Proteomes" id="UP000183255">
    <property type="component" value="Unassembled WGS sequence"/>
</dbReference>
<name>A0A1G8HG22_9CLOT</name>
<sequence>MARITMQGKGNSREIVQYLRDEMLKTGMSVELLERFERTFHGVTVYTLVFEKYFMRSSNRASLTAVLMDQEGEILVDIIGSAGGQGVFFKMSWGAEEDFIYSLESILETLGFSRIEQ</sequence>
<accession>A0A1G8HG22</accession>